<protein>
    <submittedName>
        <fullName evidence="1">Uncharacterized protein</fullName>
    </submittedName>
</protein>
<name>A0A4U6X7L5_9PEZI</name>
<proteinExistence type="predicted"/>
<gene>
    <name evidence="1" type="ORF">CTA1_6194</name>
</gene>
<dbReference type="Proteomes" id="UP000310108">
    <property type="component" value="Unassembled WGS sequence"/>
</dbReference>
<dbReference type="AlphaFoldDB" id="A0A4U6X7L5"/>
<accession>A0A4U6X7L5</accession>
<dbReference type="EMBL" id="PJEX01000302">
    <property type="protein sequence ID" value="TKW51488.1"/>
    <property type="molecule type" value="Genomic_DNA"/>
</dbReference>
<evidence type="ECO:0000313" key="1">
    <source>
        <dbReference type="EMBL" id="TKW51488.1"/>
    </source>
</evidence>
<organism evidence="1 2">
    <name type="scientific">Colletotrichum tanaceti</name>
    <dbReference type="NCBI Taxonomy" id="1306861"/>
    <lineage>
        <taxon>Eukaryota</taxon>
        <taxon>Fungi</taxon>
        <taxon>Dikarya</taxon>
        <taxon>Ascomycota</taxon>
        <taxon>Pezizomycotina</taxon>
        <taxon>Sordariomycetes</taxon>
        <taxon>Hypocreomycetidae</taxon>
        <taxon>Glomerellales</taxon>
        <taxon>Glomerellaceae</taxon>
        <taxon>Colletotrichum</taxon>
        <taxon>Colletotrichum destructivum species complex</taxon>
    </lineage>
</organism>
<sequence length="73" mass="8285">MSHPASLYYSIPDQLPNALKPFNPSLECGLRSIVPFRTFKQGKSTSANVELWQRVSPPSEEAYYKVSHMEGDR</sequence>
<reference evidence="1 2" key="1">
    <citation type="journal article" date="2019" name="PLoS ONE">
        <title>Comparative genome analysis indicates high evolutionary potential of pathogenicity genes in Colletotrichum tanaceti.</title>
        <authorList>
            <person name="Lelwala R.V."/>
            <person name="Korhonen P.K."/>
            <person name="Young N.D."/>
            <person name="Scott J.B."/>
            <person name="Ades P.A."/>
            <person name="Gasser R.B."/>
            <person name="Taylor P.W.J."/>
        </authorList>
    </citation>
    <scope>NUCLEOTIDE SEQUENCE [LARGE SCALE GENOMIC DNA]</scope>
    <source>
        <strain evidence="1">BRIP57314</strain>
    </source>
</reference>
<evidence type="ECO:0000313" key="2">
    <source>
        <dbReference type="Proteomes" id="UP000310108"/>
    </source>
</evidence>
<keyword evidence="2" id="KW-1185">Reference proteome</keyword>
<comment type="caution">
    <text evidence="1">The sequence shown here is derived from an EMBL/GenBank/DDBJ whole genome shotgun (WGS) entry which is preliminary data.</text>
</comment>